<evidence type="ECO:0000313" key="2">
    <source>
        <dbReference type="EMBL" id="KAH9316569.1"/>
    </source>
</evidence>
<protein>
    <submittedName>
        <fullName evidence="2">Uncharacterized protein</fullName>
    </submittedName>
</protein>
<accession>A0AA38G4G7</accession>
<evidence type="ECO:0000256" key="1">
    <source>
        <dbReference type="SAM" id="MobiDB-lite"/>
    </source>
</evidence>
<feature type="non-terminal residue" evidence="2">
    <location>
        <position position="196"/>
    </location>
</feature>
<feature type="region of interest" description="Disordered" evidence="1">
    <location>
        <begin position="1"/>
        <end position="127"/>
    </location>
</feature>
<feature type="compositionally biased region" description="Polar residues" evidence="1">
    <location>
        <begin position="1"/>
        <end position="10"/>
    </location>
</feature>
<sequence length="196" mass="20774">NQSGSSSRDTSTPRKESHTPSMEVPSQTPPPSLNKEHESSTPSSSTQLYEKKIKEVKQETIEEEPLSGHSELPSGLENVIVLSESDDGEVPNPTGTSEVTIEKEKEVSSTEPPSTTDSSTQEAPDASLTSLLEATVVNTLSAMSSLSLGPLVPSSSSSTFSWVQPLVDSRKRKPSSHLTGPNFDVVAAFLGTTPPP</sequence>
<reference evidence="2 3" key="1">
    <citation type="journal article" date="2021" name="Nat. Plants">
        <title>The Taxus genome provides insights into paclitaxel biosynthesis.</title>
        <authorList>
            <person name="Xiong X."/>
            <person name="Gou J."/>
            <person name="Liao Q."/>
            <person name="Li Y."/>
            <person name="Zhou Q."/>
            <person name="Bi G."/>
            <person name="Li C."/>
            <person name="Du R."/>
            <person name="Wang X."/>
            <person name="Sun T."/>
            <person name="Guo L."/>
            <person name="Liang H."/>
            <person name="Lu P."/>
            <person name="Wu Y."/>
            <person name="Zhang Z."/>
            <person name="Ro D.K."/>
            <person name="Shang Y."/>
            <person name="Huang S."/>
            <person name="Yan J."/>
        </authorList>
    </citation>
    <scope>NUCLEOTIDE SEQUENCE [LARGE SCALE GENOMIC DNA]</scope>
    <source>
        <strain evidence="2">Ta-2019</strain>
    </source>
</reference>
<gene>
    <name evidence="2" type="ORF">KI387_025196</name>
</gene>
<organism evidence="2 3">
    <name type="scientific">Taxus chinensis</name>
    <name type="common">Chinese yew</name>
    <name type="synonym">Taxus wallichiana var. chinensis</name>
    <dbReference type="NCBI Taxonomy" id="29808"/>
    <lineage>
        <taxon>Eukaryota</taxon>
        <taxon>Viridiplantae</taxon>
        <taxon>Streptophyta</taxon>
        <taxon>Embryophyta</taxon>
        <taxon>Tracheophyta</taxon>
        <taxon>Spermatophyta</taxon>
        <taxon>Pinopsida</taxon>
        <taxon>Pinidae</taxon>
        <taxon>Conifers II</taxon>
        <taxon>Cupressales</taxon>
        <taxon>Taxaceae</taxon>
        <taxon>Taxus</taxon>
    </lineage>
</organism>
<evidence type="ECO:0000313" key="3">
    <source>
        <dbReference type="Proteomes" id="UP000824469"/>
    </source>
</evidence>
<name>A0AA38G4G7_TAXCH</name>
<dbReference type="Proteomes" id="UP000824469">
    <property type="component" value="Unassembled WGS sequence"/>
</dbReference>
<proteinExistence type="predicted"/>
<dbReference type="AlphaFoldDB" id="A0AA38G4G7"/>
<feature type="non-terminal residue" evidence="2">
    <location>
        <position position="1"/>
    </location>
</feature>
<dbReference type="EMBL" id="JAHRHJ020000005">
    <property type="protein sequence ID" value="KAH9316569.1"/>
    <property type="molecule type" value="Genomic_DNA"/>
</dbReference>
<keyword evidence="3" id="KW-1185">Reference proteome</keyword>
<feature type="compositionally biased region" description="Low complexity" evidence="1">
    <location>
        <begin position="109"/>
        <end position="122"/>
    </location>
</feature>
<comment type="caution">
    <text evidence="2">The sequence shown here is derived from an EMBL/GenBank/DDBJ whole genome shotgun (WGS) entry which is preliminary data.</text>
</comment>
<feature type="compositionally biased region" description="Basic and acidic residues" evidence="1">
    <location>
        <begin position="49"/>
        <end position="60"/>
    </location>
</feature>